<dbReference type="Pfam" id="PF07603">
    <property type="entry name" value="Lcl_C"/>
    <property type="match status" value="1"/>
</dbReference>
<organism evidence="2">
    <name type="scientific">hydrothermal vent metagenome</name>
    <dbReference type="NCBI Taxonomy" id="652676"/>
    <lineage>
        <taxon>unclassified sequences</taxon>
        <taxon>metagenomes</taxon>
        <taxon>ecological metagenomes</taxon>
    </lineage>
</organism>
<evidence type="ECO:0000259" key="1">
    <source>
        <dbReference type="Pfam" id="PF07603"/>
    </source>
</evidence>
<evidence type="ECO:0000313" key="2">
    <source>
        <dbReference type="EMBL" id="SFV78143.1"/>
    </source>
</evidence>
<proteinExistence type="predicted"/>
<name>A0A1W1DC31_9ZZZZ</name>
<reference evidence="2" key="1">
    <citation type="submission" date="2016-10" db="EMBL/GenBank/DDBJ databases">
        <authorList>
            <person name="de Groot N.N."/>
        </authorList>
    </citation>
    <scope>NUCLEOTIDE SEQUENCE</scope>
</reference>
<dbReference type="EMBL" id="FPHQ01000304">
    <property type="protein sequence ID" value="SFV78143.1"/>
    <property type="molecule type" value="Genomic_DNA"/>
</dbReference>
<dbReference type="InterPro" id="IPR011460">
    <property type="entry name" value="Lcl_C"/>
</dbReference>
<dbReference type="AlphaFoldDB" id="A0A1W1DC31"/>
<gene>
    <name evidence="2" type="ORF">MNB_SUP05-10-1136</name>
</gene>
<accession>A0A1W1DC31</accession>
<sequence length="185" mass="20871">MNKITLLFITLCFSAVTNAKLVKVSNEGILLVDNAQQWSCVVDDKSQLMWEVKINTDGLQSAQNTYTWFDGDSGVDNGEYGHNCQWGEGCNTQAFVKELNKSDLCQSSNWRLPSESELITLLVYNDDNPLINLNYFPNTQSKPYWTSMSHSHNNDVAVDVPFFYGGTKGSDKSFDSYIRAVRDVK</sequence>
<feature type="domain" description="Lcl C-terminal" evidence="1">
    <location>
        <begin position="40"/>
        <end position="182"/>
    </location>
</feature>
<protein>
    <submittedName>
        <fullName evidence="2">Conserved domain protein</fullName>
    </submittedName>
</protein>